<reference evidence="1 2" key="1">
    <citation type="submission" date="2012-04" db="EMBL/GenBank/DDBJ databases">
        <authorList>
            <person name="Harkins D.M."/>
            <person name="Madupu R."/>
            <person name="Durkin A.S."/>
            <person name="Torralba M."/>
            <person name="Methe B."/>
            <person name="Sutton G.G."/>
            <person name="Nelson K.E."/>
        </authorList>
    </citation>
    <scope>NUCLEOTIDE SEQUENCE [LARGE SCALE GENOMIC DNA]</scope>
    <source>
        <strain evidence="1 2">VK64</strain>
    </source>
</reference>
<protein>
    <submittedName>
        <fullName evidence="1">Uncharacterized protein</fullName>
    </submittedName>
</protein>
<gene>
    <name evidence="1" type="ORF">HMPREF1051_1669</name>
</gene>
<name>I2NUT6_NEISI</name>
<comment type="caution">
    <text evidence="1">The sequence shown here is derived from an EMBL/GenBank/DDBJ whole genome shotgun (WGS) entry which is preliminary data.</text>
</comment>
<evidence type="ECO:0000313" key="1">
    <source>
        <dbReference type="EMBL" id="EIG29597.1"/>
    </source>
</evidence>
<dbReference type="AlphaFoldDB" id="I2NUT6"/>
<dbReference type="Proteomes" id="UP000004473">
    <property type="component" value="Unassembled WGS sequence"/>
</dbReference>
<accession>I2NUT6</accession>
<proteinExistence type="predicted"/>
<dbReference type="EMBL" id="AJMT01000060">
    <property type="protein sequence ID" value="EIG29597.1"/>
    <property type="molecule type" value="Genomic_DNA"/>
</dbReference>
<sequence>MLFLLCLEYKFLENLVVAINDNEVIQNPIAIERKDNKSESFPEYPKSYLLMPRYNK</sequence>
<evidence type="ECO:0000313" key="2">
    <source>
        <dbReference type="Proteomes" id="UP000004473"/>
    </source>
</evidence>
<organism evidence="1 2">
    <name type="scientific">Neisseria sicca VK64</name>
    <dbReference type="NCBI Taxonomy" id="1095748"/>
    <lineage>
        <taxon>Bacteria</taxon>
        <taxon>Pseudomonadati</taxon>
        <taxon>Pseudomonadota</taxon>
        <taxon>Betaproteobacteria</taxon>
        <taxon>Neisseriales</taxon>
        <taxon>Neisseriaceae</taxon>
        <taxon>Neisseria</taxon>
    </lineage>
</organism>